<evidence type="ECO:0000313" key="3">
    <source>
        <dbReference type="Proteomes" id="UP000199470"/>
    </source>
</evidence>
<sequence>MANYKIEAGTAQHIGNRTLQQDRVALYTAAGAPGYVMALLADAGGGGGVIAADQVLLTGKHLLDEFRPGEAPGTVRLQALLRQIAAEAHQIIRMNPIAAASEPQAAMVVLLLTPLGQALWAHVGDARLYQFSGAQCVQRSNDDAYVAHLIEVDQLPAEAARRHRATRALSNVLGHGLKPPFVTVGSHQGLRPGDSFLLCSDGLWQYFADGELAAVLARNTPRLAAELLINKAIERAKGKGDNCSMAIVKLVAPPDAEAIAGQKNTRVP</sequence>
<protein>
    <submittedName>
        <fullName evidence="2">Serine/threonine protein phosphatase PrpC</fullName>
    </submittedName>
</protein>
<dbReference type="AlphaFoldDB" id="A0A1I4MUL7"/>
<dbReference type="OrthoDB" id="9801841at2"/>
<evidence type="ECO:0000259" key="1">
    <source>
        <dbReference type="PROSITE" id="PS51746"/>
    </source>
</evidence>
<dbReference type="RefSeq" id="WP_093388063.1">
    <property type="nucleotide sequence ID" value="NZ_FOTW01000011.1"/>
</dbReference>
<organism evidence="2 3">
    <name type="scientific">Rugamonas rubra</name>
    <dbReference type="NCBI Taxonomy" id="758825"/>
    <lineage>
        <taxon>Bacteria</taxon>
        <taxon>Pseudomonadati</taxon>
        <taxon>Pseudomonadota</taxon>
        <taxon>Betaproteobacteria</taxon>
        <taxon>Burkholderiales</taxon>
        <taxon>Oxalobacteraceae</taxon>
        <taxon>Telluria group</taxon>
        <taxon>Rugamonas</taxon>
    </lineage>
</organism>
<proteinExistence type="predicted"/>
<dbReference type="SUPFAM" id="SSF81606">
    <property type="entry name" value="PP2C-like"/>
    <property type="match status" value="1"/>
</dbReference>
<name>A0A1I4MUL7_9BURK</name>
<dbReference type="Gene3D" id="3.60.40.10">
    <property type="entry name" value="PPM-type phosphatase domain"/>
    <property type="match status" value="1"/>
</dbReference>
<dbReference type="SMART" id="SM00332">
    <property type="entry name" value="PP2Cc"/>
    <property type="match status" value="1"/>
</dbReference>
<dbReference type="PROSITE" id="PS51746">
    <property type="entry name" value="PPM_2"/>
    <property type="match status" value="1"/>
</dbReference>
<dbReference type="STRING" id="758825.SAMN02982985_02628"/>
<dbReference type="InterPro" id="IPR001932">
    <property type="entry name" value="PPM-type_phosphatase-like_dom"/>
</dbReference>
<gene>
    <name evidence="2" type="ORF">SAMN02982985_02628</name>
</gene>
<reference evidence="2 3" key="1">
    <citation type="submission" date="2016-10" db="EMBL/GenBank/DDBJ databases">
        <authorList>
            <person name="de Groot N.N."/>
        </authorList>
    </citation>
    <scope>NUCLEOTIDE SEQUENCE [LARGE SCALE GENOMIC DNA]</scope>
    <source>
        <strain evidence="2 3">ATCC 43154</strain>
    </source>
</reference>
<dbReference type="InterPro" id="IPR036457">
    <property type="entry name" value="PPM-type-like_dom_sf"/>
</dbReference>
<dbReference type="SMART" id="SM00331">
    <property type="entry name" value="PP2C_SIG"/>
    <property type="match status" value="1"/>
</dbReference>
<feature type="domain" description="PPM-type phosphatase" evidence="1">
    <location>
        <begin position="5"/>
        <end position="250"/>
    </location>
</feature>
<accession>A0A1I4MUL7</accession>
<dbReference type="EMBL" id="FOTW01000011">
    <property type="protein sequence ID" value="SFM06750.1"/>
    <property type="molecule type" value="Genomic_DNA"/>
</dbReference>
<dbReference type="Proteomes" id="UP000199470">
    <property type="component" value="Unassembled WGS sequence"/>
</dbReference>
<keyword evidence="3" id="KW-1185">Reference proteome</keyword>
<evidence type="ECO:0000313" key="2">
    <source>
        <dbReference type="EMBL" id="SFM06750.1"/>
    </source>
</evidence>